<organism evidence="4 5">
    <name type="scientific">Enhydrobacter aerosaccus</name>
    <dbReference type="NCBI Taxonomy" id="225324"/>
    <lineage>
        <taxon>Bacteria</taxon>
        <taxon>Pseudomonadati</taxon>
        <taxon>Pseudomonadota</taxon>
        <taxon>Alphaproteobacteria</taxon>
        <taxon>Hyphomicrobiales</taxon>
        <taxon>Enhydrobacter</taxon>
    </lineage>
</organism>
<dbReference type="NCBIfam" id="NF041155">
    <property type="entry name" value="encap_f1"/>
    <property type="match status" value="1"/>
</dbReference>
<dbReference type="InterPro" id="IPR051429">
    <property type="entry name" value="Encapsulin_nc"/>
</dbReference>
<keyword evidence="3" id="KW-1284">Encapsulin nanocompartment</keyword>
<proteinExistence type="inferred from homology"/>
<evidence type="ECO:0000313" key="5">
    <source>
        <dbReference type="Proteomes" id="UP000190092"/>
    </source>
</evidence>
<protein>
    <submittedName>
        <fullName evidence="4">Uncharacterized protein, linocin/CFP29 family</fullName>
    </submittedName>
</protein>
<accession>A0A1T4QQQ7</accession>
<dbReference type="RefSeq" id="WP_085935059.1">
    <property type="nucleotide sequence ID" value="NZ_FUWJ01000003.1"/>
</dbReference>
<reference evidence="5" key="1">
    <citation type="submission" date="2017-02" db="EMBL/GenBank/DDBJ databases">
        <authorList>
            <person name="Varghese N."/>
            <person name="Submissions S."/>
        </authorList>
    </citation>
    <scope>NUCLEOTIDE SEQUENCE [LARGE SCALE GENOMIC DNA]</scope>
    <source>
        <strain evidence="5">ATCC 27094</strain>
    </source>
</reference>
<name>A0A1T4QQQ7_9HYPH</name>
<dbReference type="EMBL" id="FUWJ01000003">
    <property type="protein sequence ID" value="SKA06024.1"/>
    <property type="molecule type" value="Genomic_DNA"/>
</dbReference>
<dbReference type="Gene3D" id="3.30.2320.10">
    <property type="entry name" value="hypothetical protein PF0899 domain"/>
    <property type="match status" value="1"/>
</dbReference>
<gene>
    <name evidence="4" type="ORF">SAMN02745126_03381</name>
</gene>
<evidence type="ECO:0000256" key="3">
    <source>
        <dbReference type="ARBA" id="ARBA00033787"/>
    </source>
</evidence>
<dbReference type="Proteomes" id="UP000190092">
    <property type="component" value="Unassembled WGS sequence"/>
</dbReference>
<dbReference type="AlphaFoldDB" id="A0A1T4QQQ7"/>
<comment type="subcellular location">
    <subcellularLocation>
        <location evidence="1">Encapsulin nanocompartment</location>
    </subcellularLocation>
</comment>
<comment type="similarity">
    <text evidence="2">Belongs to the encapsulin family. Family 1 subfamily.</text>
</comment>
<evidence type="ECO:0000256" key="2">
    <source>
        <dbReference type="ARBA" id="ARBA00033743"/>
    </source>
</evidence>
<keyword evidence="5" id="KW-1185">Reference proteome</keyword>
<dbReference type="Gene3D" id="3.30.2400.30">
    <property type="match status" value="1"/>
</dbReference>
<dbReference type="PANTHER" id="PTHR37165">
    <property type="entry name" value="PEPTIDASE U56 FAMILY"/>
    <property type="match status" value="1"/>
</dbReference>
<dbReference type="PANTHER" id="PTHR37165:SF1">
    <property type="entry name" value="TYPE 1 ENCAPSULIN SHELL PROTEIN"/>
    <property type="match status" value="1"/>
</dbReference>
<dbReference type="InterPro" id="IPR007544">
    <property type="entry name" value="ENCAP"/>
</dbReference>
<dbReference type="Pfam" id="PF04454">
    <property type="entry name" value="Linocin_M18"/>
    <property type="match status" value="1"/>
</dbReference>
<evidence type="ECO:0000313" key="4">
    <source>
        <dbReference type="EMBL" id="SKA06024.1"/>
    </source>
</evidence>
<dbReference type="STRING" id="225324.SAMN02745126_03381"/>
<dbReference type="OrthoDB" id="2922at2"/>
<dbReference type="PIRSF" id="PIRSF019254">
    <property type="entry name" value="CFP29"/>
    <property type="match status" value="1"/>
</dbReference>
<dbReference type="SUPFAM" id="SSF56563">
    <property type="entry name" value="Major capsid protein gp5"/>
    <property type="match status" value="1"/>
</dbReference>
<dbReference type="GO" id="GO:0140737">
    <property type="term" value="C:encapsulin nanocompartment"/>
    <property type="evidence" value="ECO:0007669"/>
    <property type="project" value="UniProtKB-SubCell"/>
</dbReference>
<sequence>MNHLFRERAPITPAGWAEIEKEAKRTLRALLAARRVVDFRGPLGWQASDVELGRADPIASPVNGKDVQARLRRIQPLVELRVPFEMTRAELDAIDRGARDPDLDAVTAAARQIAIAEDRAIFHGYDAAHITGICQASGTATVPLGTSHNDYPGAVAAALTRLRDDGVEGPFAVVLNEQLYKDLAARTDGGYPILTHVKRLVEGDIVPAPGLDGGLVISLRGGDFELTVGQDFSIGYLEHTTELVRLYIEESFTFLVLTEQAAVPLSAGGKK</sequence>
<evidence type="ECO:0000256" key="1">
    <source>
        <dbReference type="ARBA" id="ARBA00033738"/>
    </source>
</evidence>